<sequence>MHDSVDGVHTLLGSRLRDARRGREGRIVGIDQTQPTPALLIVWASGQGAERVGLSREELQALVEASVSRQTRKQPGDDGDVTAPDSPDVVSLAIGSSKQS</sequence>
<feature type="region of interest" description="Disordered" evidence="1">
    <location>
        <begin position="65"/>
        <end position="100"/>
    </location>
</feature>
<proteinExistence type="predicted"/>
<accession>A0ABV7LRG3</accession>
<reference evidence="3" key="1">
    <citation type="journal article" date="2019" name="Int. J. Syst. Evol. Microbiol.">
        <title>The Global Catalogue of Microorganisms (GCM) 10K type strain sequencing project: providing services to taxonomists for standard genome sequencing and annotation.</title>
        <authorList>
            <consortium name="The Broad Institute Genomics Platform"/>
            <consortium name="The Broad Institute Genome Sequencing Center for Infectious Disease"/>
            <person name="Wu L."/>
            <person name="Ma J."/>
        </authorList>
    </citation>
    <scope>NUCLEOTIDE SEQUENCE [LARGE SCALE GENOMIC DNA]</scope>
    <source>
        <strain evidence="3">CECT 7698</strain>
    </source>
</reference>
<name>A0ABV7LRG3_9GAMM</name>
<keyword evidence="3" id="KW-1185">Reference proteome</keyword>
<protein>
    <submittedName>
        <fullName evidence="2">Uncharacterized protein</fullName>
    </submittedName>
</protein>
<dbReference type="RefSeq" id="WP_386775284.1">
    <property type="nucleotide sequence ID" value="NZ_JBHRUG010000029.1"/>
</dbReference>
<evidence type="ECO:0000313" key="3">
    <source>
        <dbReference type="Proteomes" id="UP001595579"/>
    </source>
</evidence>
<organism evidence="2 3">
    <name type="scientific">Litchfieldella rifensis</name>
    <dbReference type="NCBI Taxonomy" id="762643"/>
    <lineage>
        <taxon>Bacteria</taxon>
        <taxon>Pseudomonadati</taxon>
        <taxon>Pseudomonadota</taxon>
        <taxon>Gammaproteobacteria</taxon>
        <taxon>Oceanospirillales</taxon>
        <taxon>Halomonadaceae</taxon>
        <taxon>Litchfieldella</taxon>
    </lineage>
</organism>
<comment type="caution">
    <text evidence="2">The sequence shown here is derived from an EMBL/GenBank/DDBJ whole genome shotgun (WGS) entry which is preliminary data.</text>
</comment>
<evidence type="ECO:0000313" key="2">
    <source>
        <dbReference type="EMBL" id="MFC3284880.1"/>
    </source>
</evidence>
<dbReference type="Proteomes" id="UP001595579">
    <property type="component" value="Unassembled WGS sequence"/>
</dbReference>
<gene>
    <name evidence="2" type="ORF">ACFOEV_14870</name>
</gene>
<evidence type="ECO:0000256" key="1">
    <source>
        <dbReference type="SAM" id="MobiDB-lite"/>
    </source>
</evidence>
<dbReference type="EMBL" id="JBHRUG010000029">
    <property type="protein sequence ID" value="MFC3284880.1"/>
    <property type="molecule type" value="Genomic_DNA"/>
</dbReference>